<proteinExistence type="predicted"/>
<feature type="region of interest" description="Disordered" evidence="1">
    <location>
        <begin position="1"/>
        <end position="65"/>
    </location>
</feature>
<sequence>MRPRVGAAEAGRAFGAMPPDRDESDDMRNHPRTGRRESDGLSPSHAVTVGQTDDIQPVETDDMPDVTNVTSVIRVAISPGTAPAAASS</sequence>
<protein>
    <submittedName>
        <fullName evidence="2">Uncharacterized protein</fullName>
    </submittedName>
</protein>
<comment type="caution">
    <text evidence="2">The sequence shown here is derived from an EMBL/GenBank/DDBJ whole genome shotgun (WGS) entry which is preliminary data.</text>
</comment>
<evidence type="ECO:0000256" key="1">
    <source>
        <dbReference type="SAM" id="MobiDB-lite"/>
    </source>
</evidence>
<gene>
    <name evidence="2" type="ORF">GCM10009777_17790</name>
</gene>
<evidence type="ECO:0000313" key="2">
    <source>
        <dbReference type="EMBL" id="GAA1984301.1"/>
    </source>
</evidence>
<feature type="compositionally biased region" description="Basic and acidic residues" evidence="1">
    <location>
        <begin position="26"/>
        <end position="39"/>
    </location>
</feature>
<dbReference type="EMBL" id="BAAAOH010000001">
    <property type="protein sequence ID" value="GAA1984301.1"/>
    <property type="molecule type" value="Genomic_DNA"/>
</dbReference>
<organism evidence="2 3">
    <name type="scientific">Microbacterium pumilum</name>
    <dbReference type="NCBI Taxonomy" id="344165"/>
    <lineage>
        <taxon>Bacteria</taxon>
        <taxon>Bacillati</taxon>
        <taxon>Actinomycetota</taxon>
        <taxon>Actinomycetes</taxon>
        <taxon>Micrococcales</taxon>
        <taxon>Microbacteriaceae</taxon>
        <taxon>Microbacterium</taxon>
    </lineage>
</organism>
<name>A0ABN2SD14_9MICO</name>
<dbReference type="Proteomes" id="UP001500326">
    <property type="component" value="Unassembled WGS sequence"/>
</dbReference>
<keyword evidence="3" id="KW-1185">Reference proteome</keyword>
<evidence type="ECO:0000313" key="3">
    <source>
        <dbReference type="Proteomes" id="UP001500326"/>
    </source>
</evidence>
<reference evidence="2 3" key="1">
    <citation type="journal article" date="2019" name="Int. J. Syst. Evol. Microbiol.">
        <title>The Global Catalogue of Microorganisms (GCM) 10K type strain sequencing project: providing services to taxonomists for standard genome sequencing and annotation.</title>
        <authorList>
            <consortium name="The Broad Institute Genomics Platform"/>
            <consortium name="The Broad Institute Genome Sequencing Center for Infectious Disease"/>
            <person name="Wu L."/>
            <person name="Ma J."/>
        </authorList>
    </citation>
    <scope>NUCLEOTIDE SEQUENCE [LARGE SCALE GENOMIC DNA]</scope>
    <source>
        <strain evidence="2 3">JCM 14902</strain>
    </source>
</reference>
<accession>A0ABN2SD14</accession>